<sequence>MFFFVIFKKYYLPFAVPPVDVAARAVAKPPTSKNPKGTPNTSIFMSMCLEPNKNENKNRVFNDSRSEEALVNLTVSRKALPYETRLTFCQCSLVHAPSSDLDQ</sequence>
<gene>
    <name evidence="1" type="ORF">GWI33_015574</name>
</gene>
<accession>A0A834M4B9</accession>
<evidence type="ECO:0000313" key="2">
    <source>
        <dbReference type="Proteomes" id="UP000625711"/>
    </source>
</evidence>
<proteinExistence type="predicted"/>
<name>A0A834M4B9_RHYFE</name>
<dbReference type="AlphaFoldDB" id="A0A834M4B9"/>
<comment type="caution">
    <text evidence="1">The sequence shown here is derived from an EMBL/GenBank/DDBJ whole genome shotgun (WGS) entry which is preliminary data.</text>
</comment>
<dbReference type="EMBL" id="JAACXV010013944">
    <property type="protein sequence ID" value="KAF7271541.1"/>
    <property type="molecule type" value="Genomic_DNA"/>
</dbReference>
<organism evidence="1 2">
    <name type="scientific">Rhynchophorus ferrugineus</name>
    <name type="common">Red palm weevil</name>
    <name type="synonym">Curculio ferrugineus</name>
    <dbReference type="NCBI Taxonomy" id="354439"/>
    <lineage>
        <taxon>Eukaryota</taxon>
        <taxon>Metazoa</taxon>
        <taxon>Ecdysozoa</taxon>
        <taxon>Arthropoda</taxon>
        <taxon>Hexapoda</taxon>
        <taxon>Insecta</taxon>
        <taxon>Pterygota</taxon>
        <taxon>Neoptera</taxon>
        <taxon>Endopterygota</taxon>
        <taxon>Coleoptera</taxon>
        <taxon>Polyphaga</taxon>
        <taxon>Cucujiformia</taxon>
        <taxon>Curculionidae</taxon>
        <taxon>Dryophthorinae</taxon>
        <taxon>Rhynchophorus</taxon>
    </lineage>
</organism>
<evidence type="ECO:0000313" key="1">
    <source>
        <dbReference type="EMBL" id="KAF7271541.1"/>
    </source>
</evidence>
<keyword evidence="2" id="KW-1185">Reference proteome</keyword>
<dbReference type="Proteomes" id="UP000625711">
    <property type="component" value="Unassembled WGS sequence"/>
</dbReference>
<reference evidence="1" key="1">
    <citation type="submission" date="2020-08" db="EMBL/GenBank/DDBJ databases">
        <title>Genome sequencing and assembly of the red palm weevil Rhynchophorus ferrugineus.</title>
        <authorList>
            <person name="Dias G.B."/>
            <person name="Bergman C.M."/>
            <person name="Manee M."/>
        </authorList>
    </citation>
    <scope>NUCLEOTIDE SEQUENCE</scope>
    <source>
        <strain evidence="1">AA-2017</strain>
        <tissue evidence="1">Whole larva</tissue>
    </source>
</reference>
<protein>
    <submittedName>
        <fullName evidence="1">Uncharacterized protein</fullName>
    </submittedName>
</protein>